<dbReference type="GO" id="GO:1990180">
    <property type="term" value="P:mitochondrial tRNA 3'-end processing"/>
    <property type="evidence" value="ECO:0007669"/>
    <property type="project" value="TreeGrafter"/>
</dbReference>
<dbReference type="CDD" id="cd07718">
    <property type="entry name" value="RNaseZ_ELAC1_ELAC2-C-term-like_MBL-fold"/>
    <property type="match status" value="1"/>
</dbReference>
<keyword evidence="8" id="KW-0255">Endonuclease</keyword>
<organism evidence="13 14">
    <name type="scientific">Meloidogyne javanica</name>
    <name type="common">Root-knot nematode worm</name>
    <dbReference type="NCBI Taxonomy" id="6303"/>
    <lineage>
        <taxon>Eukaryota</taxon>
        <taxon>Metazoa</taxon>
        <taxon>Ecdysozoa</taxon>
        <taxon>Nematoda</taxon>
        <taxon>Chromadorea</taxon>
        <taxon>Rhabditida</taxon>
        <taxon>Tylenchina</taxon>
        <taxon>Tylenchomorpha</taxon>
        <taxon>Tylenchoidea</taxon>
        <taxon>Meloidogynidae</taxon>
        <taxon>Meloidogyninae</taxon>
        <taxon>Meloidogyne</taxon>
        <taxon>Meloidogyne incognita group</taxon>
    </lineage>
</organism>
<keyword evidence="6" id="KW-0540">Nuclease</keyword>
<keyword evidence="5" id="KW-0819">tRNA processing</keyword>
<evidence type="ECO:0000313" key="14">
    <source>
        <dbReference type="WBParaSite" id="scaffold4951_cov258.g8869"/>
    </source>
</evidence>
<evidence type="ECO:0000256" key="10">
    <source>
        <dbReference type="ARBA" id="ARBA00022833"/>
    </source>
</evidence>
<keyword evidence="10" id="KW-0862">Zinc</keyword>
<name>A0A915MQR8_MELJA</name>
<dbReference type="InterPro" id="IPR027794">
    <property type="entry name" value="tRNase_Z_dom"/>
</dbReference>
<dbReference type="InterPro" id="IPR047151">
    <property type="entry name" value="RNZ2-like"/>
</dbReference>
<dbReference type="InterPro" id="IPR001279">
    <property type="entry name" value="Metallo-B-lactamas"/>
</dbReference>
<evidence type="ECO:0000256" key="1">
    <source>
        <dbReference type="ARBA" id="ARBA00000402"/>
    </source>
</evidence>
<evidence type="ECO:0000256" key="5">
    <source>
        <dbReference type="ARBA" id="ARBA00022694"/>
    </source>
</evidence>
<dbReference type="Pfam" id="PF13691">
    <property type="entry name" value="Lactamase_B_4"/>
    <property type="match status" value="1"/>
</dbReference>
<evidence type="ECO:0000256" key="3">
    <source>
        <dbReference type="ARBA" id="ARBA00007823"/>
    </source>
</evidence>
<dbReference type="GO" id="GO:0042781">
    <property type="term" value="F:3'-tRNA processing endoribonuclease activity"/>
    <property type="evidence" value="ECO:0007669"/>
    <property type="project" value="UniProtKB-EC"/>
</dbReference>
<reference evidence="14" key="1">
    <citation type="submission" date="2022-11" db="UniProtKB">
        <authorList>
            <consortium name="WormBaseParasite"/>
        </authorList>
    </citation>
    <scope>IDENTIFICATION</scope>
</reference>
<evidence type="ECO:0000259" key="11">
    <source>
        <dbReference type="Pfam" id="PF12706"/>
    </source>
</evidence>
<dbReference type="AlphaFoldDB" id="A0A915MQR8"/>
<dbReference type="Gene3D" id="3.60.15.10">
    <property type="entry name" value="Ribonuclease Z/Hydroxyacylglutathione hydrolase-like"/>
    <property type="match status" value="2"/>
</dbReference>
<comment type="cofactor">
    <cofactor evidence="2">
        <name>Zn(2+)</name>
        <dbReference type="ChEBI" id="CHEBI:29105"/>
    </cofactor>
</comment>
<dbReference type="PANTHER" id="PTHR12553:SF49">
    <property type="entry name" value="ZINC PHOSPHODIESTERASE ELAC PROTEIN 2"/>
    <property type="match status" value="1"/>
</dbReference>
<evidence type="ECO:0000256" key="2">
    <source>
        <dbReference type="ARBA" id="ARBA00001947"/>
    </source>
</evidence>
<evidence type="ECO:0000313" key="13">
    <source>
        <dbReference type="Proteomes" id="UP000887561"/>
    </source>
</evidence>
<comment type="similarity">
    <text evidence="3">Belongs to the RNase Z family.</text>
</comment>
<dbReference type="WBParaSite" id="scaffold4951_cov258.g8869">
    <property type="protein sequence ID" value="scaffold4951_cov258.g8869"/>
    <property type="gene ID" value="scaffold4951_cov258.g8869"/>
</dbReference>
<evidence type="ECO:0000256" key="7">
    <source>
        <dbReference type="ARBA" id="ARBA00022723"/>
    </source>
</evidence>
<evidence type="ECO:0000256" key="9">
    <source>
        <dbReference type="ARBA" id="ARBA00022801"/>
    </source>
</evidence>
<dbReference type="GO" id="GO:0005739">
    <property type="term" value="C:mitochondrion"/>
    <property type="evidence" value="ECO:0007669"/>
    <property type="project" value="TreeGrafter"/>
</dbReference>
<comment type="catalytic activity">
    <reaction evidence="1">
        <text>Endonucleolytic cleavage of RNA, removing extra 3' nucleotides from tRNA precursor, generating 3' termini of tRNAs. A 3'-hydroxy group is left at the tRNA terminus and a 5'-phosphoryl group is left at the trailer molecule.</text>
        <dbReference type="EC" id="3.1.26.11"/>
    </reaction>
</comment>
<dbReference type="Pfam" id="PF12706">
    <property type="entry name" value="Lactamase_B_2"/>
    <property type="match status" value="1"/>
</dbReference>
<evidence type="ECO:0000256" key="6">
    <source>
        <dbReference type="ARBA" id="ARBA00022722"/>
    </source>
</evidence>
<dbReference type="GO" id="GO:0046872">
    <property type="term" value="F:metal ion binding"/>
    <property type="evidence" value="ECO:0007669"/>
    <property type="project" value="UniProtKB-KW"/>
</dbReference>
<protein>
    <recommendedName>
        <fullName evidence="4">ribonuclease Z</fullName>
        <ecNumber evidence="4">3.1.26.11</ecNumber>
    </recommendedName>
</protein>
<dbReference type="PANTHER" id="PTHR12553">
    <property type="entry name" value="ZINC PHOSPHODIESTERASE ELAC PROTEIN 2"/>
    <property type="match status" value="1"/>
</dbReference>
<sequence length="729" mass="84054">MNTFNSVLKVINLIVLRRNKFTMESKRSKILHEIAPSNITLEILSNGSSHMTPSVFIRTPHRCYLFNCPEGMSRLSTFLRVRPTHVEDIFITKGKWENVVGIPGLVLNKGSEDDVRIHGPPIAIDILKSFSPMLDADFGSTNNFIKMRHCDVKRDNYEDSTLFINYLNVENSKERRYLKNGDNTPTNTAFLIKLKPCLPALDPLKLIELKIPRSPLISKLKSGETITLQDGRIIKPEDVIDFRKKSESLRRFLPLSDNVYNSHYMLRSIFSDGFPEIYPIGQVLEGETILQDDDKYDIKIDNEDNNIGPVFIPEFLRRFSLRGTLDKNEMNPILLDFNWQRFLNDRLKKEPVELQKRIDEFKQVYTKTFDNFGNRPRDVYPTVVFLGTSSACPTKYRNVCSQLVRLSESSNILIDCGEATYGQLLALFGPSNIDQFLTKLNAIFITHAHLDHILGVFYIISRRIEAFEKQEIPYVPLVVCHDVSFLHLCNTYSEIFLDLFPFIISICLPTFFYANSSAQGIRQHISAVDLIKHFPKNIFCHDDWNLSEATAFQVDHTKWSCGYSFVTLKEKRKIVFSGDTKPCENIIKYGKDADLLIHECTFEDGLEEDASYKKHSTMKQAFDASVKIGAKNVFFTHFSARYHLTPPLPDYIINAGNISMANDLMSVPFDLLPLFPKLLPIYQYLYKDELFEFEMRKMTRMANNNARLIENYNTGSFEEILKQKRKANS</sequence>
<dbReference type="Proteomes" id="UP000887561">
    <property type="component" value="Unplaced"/>
</dbReference>
<dbReference type="SUPFAM" id="SSF56281">
    <property type="entry name" value="Metallo-hydrolase/oxidoreductase"/>
    <property type="match status" value="2"/>
</dbReference>
<feature type="domain" description="Metallo-beta-lactamase" evidence="11">
    <location>
        <begin position="411"/>
        <end position="638"/>
    </location>
</feature>
<dbReference type="EC" id="3.1.26.11" evidence="4"/>
<feature type="domain" description="tRNase Z endonuclease" evidence="12">
    <location>
        <begin position="51"/>
        <end position="101"/>
    </location>
</feature>
<keyword evidence="13" id="KW-1185">Reference proteome</keyword>
<evidence type="ECO:0000259" key="12">
    <source>
        <dbReference type="Pfam" id="PF13691"/>
    </source>
</evidence>
<proteinExistence type="inferred from homology"/>
<dbReference type="InterPro" id="IPR036866">
    <property type="entry name" value="RibonucZ/Hydroxyglut_hydro"/>
</dbReference>
<keyword evidence="7" id="KW-0479">Metal-binding</keyword>
<accession>A0A915MQR8</accession>
<evidence type="ECO:0000256" key="8">
    <source>
        <dbReference type="ARBA" id="ARBA00022759"/>
    </source>
</evidence>
<evidence type="ECO:0000256" key="4">
    <source>
        <dbReference type="ARBA" id="ARBA00012477"/>
    </source>
</evidence>
<keyword evidence="9" id="KW-0378">Hydrolase</keyword>